<dbReference type="SUPFAM" id="SSF103481">
    <property type="entry name" value="Multidrug resistance efflux transporter EmrE"/>
    <property type="match status" value="2"/>
</dbReference>
<evidence type="ECO:0000313" key="3">
    <source>
        <dbReference type="EMBL" id="MBC3920090.1"/>
    </source>
</evidence>
<protein>
    <submittedName>
        <fullName evidence="3">DMT family transporter</fullName>
    </submittedName>
</protein>
<keyword evidence="1" id="KW-1133">Transmembrane helix</keyword>
<feature type="transmembrane region" description="Helical" evidence="1">
    <location>
        <begin position="243"/>
        <end position="261"/>
    </location>
</feature>
<reference evidence="3 4" key="1">
    <citation type="submission" date="2020-08" db="EMBL/GenBank/DDBJ databases">
        <title>Novel species isolated from subtropical streams in China.</title>
        <authorList>
            <person name="Lu H."/>
        </authorList>
    </citation>
    <scope>NUCLEOTIDE SEQUENCE [LARGE SCALE GENOMIC DNA]</scope>
    <source>
        <strain evidence="3 4">CY18W</strain>
    </source>
</reference>
<feature type="transmembrane region" description="Helical" evidence="1">
    <location>
        <begin position="153"/>
        <end position="174"/>
    </location>
</feature>
<evidence type="ECO:0000259" key="2">
    <source>
        <dbReference type="Pfam" id="PF00892"/>
    </source>
</evidence>
<evidence type="ECO:0000256" key="1">
    <source>
        <dbReference type="SAM" id="Phobius"/>
    </source>
</evidence>
<dbReference type="EMBL" id="JACOGF010000013">
    <property type="protein sequence ID" value="MBC3920090.1"/>
    <property type="molecule type" value="Genomic_DNA"/>
</dbReference>
<evidence type="ECO:0000313" key="4">
    <source>
        <dbReference type="Proteomes" id="UP000650424"/>
    </source>
</evidence>
<dbReference type="Proteomes" id="UP000650424">
    <property type="component" value="Unassembled WGS sequence"/>
</dbReference>
<feature type="domain" description="EamA" evidence="2">
    <location>
        <begin position="9"/>
        <end position="142"/>
    </location>
</feature>
<feature type="transmembrane region" description="Helical" evidence="1">
    <location>
        <begin position="69"/>
        <end position="92"/>
    </location>
</feature>
<feature type="transmembrane region" description="Helical" evidence="1">
    <location>
        <begin position="128"/>
        <end position="147"/>
    </location>
</feature>
<dbReference type="InterPro" id="IPR000620">
    <property type="entry name" value="EamA_dom"/>
</dbReference>
<feature type="transmembrane region" description="Helical" evidence="1">
    <location>
        <begin position="212"/>
        <end position="231"/>
    </location>
</feature>
<organism evidence="3 4">
    <name type="scientific">Undibacterium hunanense</name>
    <dbReference type="NCBI Taxonomy" id="2762292"/>
    <lineage>
        <taxon>Bacteria</taxon>
        <taxon>Pseudomonadati</taxon>
        <taxon>Pseudomonadota</taxon>
        <taxon>Betaproteobacteria</taxon>
        <taxon>Burkholderiales</taxon>
        <taxon>Oxalobacteraceae</taxon>
        <taxon>Undibacterium</taxon>
    </lineage>
</organism>
<feature type="transmembrane region" description="Helical" evidence="1">
    <location>
        <begin position="98"/>
        <end position="119"/>
    </location>
</feature>
<dbReference type="PANTHER" id="PTHR22911">
    <property type="entry name" value="ACYL-MALONYL CONDENSING ENZYME-RELATED"/>
    <property type="match status" value="1"/>
</dbReference>
<dbReference type="InterPro" id="IPR037185">
    <property type="entry name" value="EmrE-like"/>
</dbReference>
<feature type="transmembrane region" description="Helical" evidence="1">
    <location>
        <begin position="40"/>
        <end position="57"/>
    </location>
</feature>
<comment type="caution">
    <text evidence="3">The sequence shown here is derived from an EMBL/GenBank/DDBJ whole genome shotgun (WGS) entry which is preliminary data.</text>
</comment>
<keyword evidence="1" id="KW-0472">Membrane</keyword>
<name>A0ABR6ZW44_9BURK</name>
<feature type="transmembrane region" description="Helical" evidence="1">
    <location>
        <begin position="186"/>
        <end position="206"/>
    </location>
</feature>
<gene>
    <name evidence="3" type="ORF">H8L32_21665</name>
</gene>
<feature type="domain" description="EamA" evidence="2">
    <location>
        <begin position="155"/>
        <end position="282"/>
    </location>
</feature>
<keyword evidence="4" id="KW-1185">Reference proteome</keyword>
<dbReference type="Pfam" id="PF00892">
    <property type="entry name" value="EamA"/>
    <property type="match status" value="2"/>
</dbReference>
<sequence>MQNKMTHRKAVMLMICAATLWSIAGVFTRHLEVARNFEVTFWRSFFAAVFIAGVMLRQYKWAFIPRLKLLGKIGFLSGCMWATMYSCFMIALTMTTVANTSIMESLTPLFTAFLAWMILRQHIPARTWWAIAAAGLGMCWMFAGSLTEVDSRGLTGMLIALGIPFASSINVIILKKGGHAVDLVPAVFVGGSLSALIMLPLAWPFQTSLHDIAILAILGFFQLGLPCMLMVKASNSLSAPEIALLSLLEVLLAPIWAWLGAGEVPAQSSIIGGAIVLTALVFNELADMRKD</sequence>
<proteinExistence type="predicted"/>
<dbReference type="PANTHER" id="PTHR22911:SF135">
    <property type="entry name" value="BLR4310 PROTEIN"/>
    <property type="match status" value="1"/>
</dbReference>
<accession>A0ABR6ZW44</accession>
<keyword evidence="1" id="KW-0812">Transmembrane</keyword>
<feature type="transmembrane region" description="Helical" evidence="1">
    <location>
        <begin position="267"/>
        <end position="286"/>
    </location>
</feature>